<keyword evidence="2" id="KW-1185">Reference proteome</keyword>
<protein>
    <submittedName>
        <fullName evidence="1">Uncharacterized protein</fullName>
    </submittedName>
</protein>
<dbReference type="AlphaFoldDB" id="A0A078KUD1"/>
<evidence type="ECO:0000313" key="1">
    <source>
        <dbReference type="EMBL" id="CDZ76597.1"/>
    </source>
</evidence>
<proteinExistence type="predicted"/>
<dbReference type="eggNOG" id="COG1196">
    <property type="taxonomic scope" value="Bacteria"/>
</dbReference>
<dbReference type="EMBL" id="CCSB01000001">
    <property type="protein sequence ID" value="CDZ76597.1"/>
    <property type="molecule type" value="Genomic_DNA"/>
</dbReference>
<evidence type="ECO:0000313" key="2">
    <source>
        <dbReference type="Proteomes" id="UP000044071"/>
    </source>
</evidence>
<sequence>MKTIIIDWDFPPNNVEKALQDLLRPDCRIVLTSGCKDVETIINELRERNLYPTQAELEQNLVILSYEELIEDAENPAANNGELGEIQYDLLDAYSPDNLTKSETTFISTNRKAREAVKDFAENRESVLPQPTLLKPYQANPSDFAMRDAERVYSSTGNTFVSSDVYTVTETRDDSSVWYAKKKDISKLPRVQLEVFISETYRMLLGNHLPQSKYLLSEDGKHAIVLSKEVEGFTNMNNPQPIAKLEENGFKGVLPTLFLSMFLEEADLRVESMGVDSKGNFVKIDNDGAIATLIFNVKGTAAEQYSFSQEDLENPHNPQNFESPNWQTEDFHNKELKTEANMAELYGLWQKMLLNKPAIFQLLEDTIDDPTCKQQVTAKITAKFQRFEQMLVNHPGYNQFLANQVQPQQQSYKTNLTELRQEQEPDLTTEPQRVLTS</sequence>
<organism evidence="1 2">
    <name type="scientific">Legionella massiliensis</name>
    <dbReference type="NCBI Taxonomy" id="1034943"/>
    <lineage>
        <taxon>Bacteria</taxon>
        <taxon>Pseudomonadati</taxon>
        <taxon>Pseudomonadota</taxon>
        <taxon>Gammaproteobacteria</taxon>
        <taxon>Legionellales</taxon>
        <taxon>Legionellaceae</taxon>
        <taxon>Legionella</taxon>
    </lineage>
</organism>
<gene>
    <name evidence="1" type="ORF">BN59_00871</name>
</gene>
<name>A0A078KUD1_9GAMM</name>
<dbReference type="OrthoDB" id="5660230at2"/>
<dbReference type="RefSeq" id="WP_043873101.1">
    <property type="nucleotide sequence ID" value="NZ_CCVW01000001.1"/>
</dbReference>
<accession>A0A078KUD1</accession>
<reference evidence="1 2" key="1">
    <citation type="submission" date="2014-06" db="EMBL/GenBank/DDBJ databases">
        <authorList>
            <person name="Urmite Genomes Urmite Genomes"/>
        </authorList>
    </citation>
    <scope>NUCLEOTIDE SEQUENCE [LARGE SCALE GENOMIC DNA]</scope>
</reference>
<dbReference type="STRING" id="1034943.BN59_00871"/>
<dbReference type="Proteomes" id="UP000044071">
    <property type="component" value="Unassembled WGS sequence"/>
</dbReference>